<feature type="compositionally biased region" description="Basic and acidic residues" evidence="1">
    <location>
        <begin position="415"/>
        <end position="426"/>
    </location>
</feature>
<reference evidence="4 5" key="1">
    <citation type="submission" date="2017-02" db="EMBL/GenBank/DDBJ databases">
        <authorList>
            <person name="Peterson S.W."/>
        </authorList>
    </citation>
    <scope>NUCLEOTIDE SEQUENCE [LARGE SCALE GENOMIC DNA]</scope>
    <source>
        <strain evidence="4 5">DSM 25262</strain>
    </source>
</reference>
<dbReference type="GO" id="GO:0004181">
    <property type="term" value="F:metallocarboxypeptidase activity"/>
    <property type="evidence" value="ECO:0007669"/>
    <property type="project" value="InterPro"/>
</dbReference>
<dbReference type="Pfam" id="PF00246">
    <property type="entry name" value="Peptidase_M14"/>
    <property type="match status" value="1"/>
</dbReference>
<organism evidence="4 5">
    <name type="scientific">Ohtaekwangia koreensis</name>
    <dbReference type="NCBI Taxonomy" id="688867"/>
    <lineage>
        <taxon>Bacteria</taxon>
        <taxon>Pseudomonadati</taxon>
        <taxon>Bacteroidota</taxon>
        <taxon>Cytophagia</taxon>
        <taxon>Cytophagales</taxon>
        <taxon>Fulvivirgaceae</taxon>
        <taxon>Ohtaekwangia</taxon>
    </lineage>
</organism>
<name>A0A1T5KRK7_9BACT</name>
<keyword evidence="4" id="KW-0645">Protease</keyword>
<evidence type="ECO:0000259" key="3">
    <source>
        <dbReference type="Pfam" id="PF13699"/>
    </source>
</evidence>
<dbReference type="RefSeq" id="WP_079686967.1">
    <property type="nucleotide sequence ID" value="NZ_FUZU01000001.1"/>
</dbReference>
<feature type="region of interest" description="Disordered" evidence="1">
    <location>
        <begin position="402"/>
        <end position="444"/>
    </location>
</feature>
<feature type="region of interest" description="Disordered" evidence="1">
    <location>
        <begin position="286"/>
        <end position="306"/>
    </location>
</feature>
<dbReference type="STRING" id="688867.SAMN05660236_2522"/>
<keyword evidence="4" id="KW-0121">Carboxypeptidase</keyword>
<gene>
    <name evidence="4" type="ORF">SAMN05660236_2522</name>
</gene>
<dbReference type="GO" id="GO:0008270">
    <property type="term" value="F:zinc ion binding"/>
    <property type="evidence" value="ECO:0007669"/>
    <property type="project" value="InterPro"/>
</dbReference>
<dbReference type="Proteomes" id="UP000190961">
    <property type="component" value="Unassembled WGS sequence"/>
</dbReference>
<protein>
    <submittedName>
        <fullName evidence="4">Zinc carboxypeptidase</fullName>
    </submittedName>
</protein>
<accession>A0A1T5KRK7</accession>
<sequence>MHEHLTSTQKTQPASSAIGVKAITMPGKAIDMVANNFVQRKRLYYEDKNAQPKPLTSFIQKKEMSGGTDVIPDSVSNRITSTRGTGNPLDIPTKSFMESRFGADFSKVHIHAGKEASQLSEALNAQAFTVGNDIYFNSGKYTPESLAGKRLLAHELTHTLQQKTHHTSVQRIITEHTDRQYSTHAEALPRSGPAPIHLGDSAGNRSIDAFQFTGTTSNQALVLGGVHGSELSGIEVVETLLNQLRTGPRPYYTVTIVPRLFPDNAAIRESDPAAIRADTNVGRYTGARGVDPNRQMPEFGRSFDPATSLDSRARPIERENIMLLNLINSIRPSRIVSVHAMHSDSAAGIFADPRTDQNQIALGYTSDRALALEMARLAQSRGAAVSGNRLGTSRENTTYALDPAIAQPGQRQRRSRGEPTADHRGEGVSLGGWGSTAVCDASNPSRNRQAMRIITIEMPRGQRIQDMQTQAQQEARRIVVQAHVDAIREIFLGPNQVEQNTPPACP</sequence>
<proteinExistence type="predicted"/>
<dbReference type="AlphaFoldDB" id="A0A1T5KRK7"/>
<evidence type="ECO:0000259" key="2">
    <source>
        <dbReference type="Pfam" id="PF00246"/>
    </source>
</evidence>
<dbReference type="Gene3D" id="3.40.630.10">
    <property type="entry name" value="Zn peptidases"/>
    <property type="match status" value="1"/>
</dbReference>
<dbReference type="Pfam" id="PF13699">
    <property type="entry name" value="eCIS_core"/>
    <property type="match status" value="1"/>
</dbReference>
<keyword evidence="5" id="KW-1185">Reference proteome</keyword>
<dbReference type="InterPro" id="IPR000834">
    <property type="entry name" value="Peptidase_M14"/>
</dbReference>
<feature type="region of interest" description="Disordered" evidence="1">
    <location>
        <begin position="69"/>
        <end position="88"/>
    </location>
</feature>
<evidence type="ECO:0000313" key="5">
    <source>
        <dbReference type="Proteomes" id="UP000190961"/>
    </source>
</evidence>
<keyword evidence="4" id="KW-0378">Hydrolase</keyword>
<dbReference type="SUPFAM" id="SSF53187">
    <property type="entry name" value="Zn-dependent exopeptidases"/>
    <property type="match status" value="1"/>
</dbReference>
<dbReference type="OrthoDB" id="4317910at2"/>
<dbReference type="EMBL" id="FUZU01000001">
    <property type="protein sequence ID" value="SKC66317.1"/>
    <property type="molecule type" value="Genomic_DNA"/>
</dbReference>
<evidence type="ECO:0000256" key="1">
    <source>
        <dbReference type="SAM" id="MobiDB-lite"/>
    </source>
</evidence>
<feature type="domain" description="Peptidase M14" evidence="2">
    <location>
        <begin position="196"/>
        <end position="349"/>
    </location>
</feature>
<feature type="domain" description="eCIS core" evidence="3">
    <location>
        <begin position="88"/>
        <end position="164"/>
    </location>
</feature>
<dbReference type="GO" id="GO:0006508">
    <property type="term" value="P:proteolysis"/>
    <property type="evidence" value="ECO:0007669"/>
    <property type="project" value="InterPro"/>
</dbReference>
<feature type="compositionally biased region" description="Polar residues" evidence="1">
    <location>
        <begin position="74"/>
        <end position="85"/>
    </location>
</feature>
<evidence type="ECO:0000313" key="4">
    <source>
        <dbReference type="EMBL" id="SKC66317.1"/>
    </source>
</evidence>
<dbReference type="InterPro" id="IPR025295">
    <property type="entry name" value="eCIS_core_dom"/>
</dbReference>